<evidence type="ECO:0000256" key="2">
    <source>
        <dbReference type="SAM" id="Coils"/>
    </source>
</evidence>
<evidence type="ECO:0000313" key="5">
    <source>
        <dbReference type="EMBL" id="HJF45155.1"/>
    </source>
</evidence>
<feature type="region of interest" description="Disordered" evidence="3">
    <location>
        <begin position="243"/>
        <end position="278"/>
    </location>
</feature>
<evidence type="ECO:0000259" key="4">
    <source>
        <dbReference type="Pfam" id="PF24568"/>
    </source>
</evidence>
<gene>
    <name evidence="5" type="ORF">K8U72_05140</name>
</gene>
<dbReference type="Gene3D" id="3.90.1720.10">
    <property type="entry name" value="endopeptidase domain like (from Nostoc punctiforme)"/>
    <property type="match status" value="1"/>
</dbReference>
<evidence type="ECO:0000256" key="3">
    <source>
        <dbReference type="SAM" id="MobiDB-lite"/>
    </source>
</evidence>
<dbReference type="InterPro" id="IPR057309">
    <property type="entry name" value="PcsB_CC"/>
</dbReference>
<dbReference type="InterPro" id="IPR038765">
    <property type="entry name" value="Papain-like_cys_pep_sf"/>
</dbReference>
<protein>
    <submittedName>
        <fullName evidence="5">Tat pathway signal protein</fullName>
    </submittedName>
</protein>
<keyword evidence="2" id="KW-0175">Coiled coil</keyword>
<feature type="compositionally biased region" description="Basic and acidic residues" evidence="3">
    <location>
        <begin position="246"/>
        <end position="262"/>
    </location>
</feature>
<dbReference type="AlphaFoldDB" id="A0A921GF89"/>
<dbReference type="RefSeq" id="WP_274959005.1">
    <property type="nucleotide sequence ID" value="NZ_DYWQ01000080.1"/>
</dbReference>
<dbReference type="Pfam" id="PF24568">
    <property type="entry name" value="CC_PcsB"/>
    <property type="match status" value="1"/>
</dbReference>
<dbReference type="Gene3D" id="6.10.250.3150">
    <property type="match status" value="1"/>
</dbReference>
<accession>A0A921GF89</accession>
<evidence type="ECO:0000256" key="1">
    <source>
        <dbReference type="ARBA" id="ARBA00022729"/>
    </source>
</evidence>
<proteinExistence type="predicted"/>
<sequence>MPRTHISMGDAGITPRSVTRRDALRLFMGAGICATFFPAVARAETTQEKLDAAQMSFEDAQAELDRIGQETAEVAGRLSETQVQISELNAQIDQTQADIESKQDEIDERQAQIEEKQKRLGERMTSAYKSGTQGTLDLILSATTFDELTSSIFYLDKVSESEREMIDEVKTLKAELETSKAELEGQKTELEAQRADLEELQAQQQEELAETRAKQQEAQSLVDGLSAEVQELMQQRDEEILAAQRAAEEARRQEEERRRQEEELSQGGGSNWVGDTPTNGSGSLQAVLNAAYAVGSPGTGLCAAWVTDVFQYAGLGSFWGNADDMYYSWCHTATSQIQPGMIIAVNSSPASAAGLIYGHIGIYMGNGIVRHNVGFIQNMSLSSWVSYYSALATPLCGWLGGIVLS</sequence>
<name>A0A921GF89_9ACTN</name>
<dbReference type="Proteomes" id="UP000697330">
    <property type="component" value="Unassembled WGS sequence"/>
</dbReference>
<organism evidence="5 6">
    <name type="scientific">Thermophilibacter provencensis</name>
    <dbReference type="NCBI Taxonomy" id="1852386"/>
    <lineage>
        <taxon>Bacteria</taxon>
        <taxon>Bacillati</taxon>
        <taxon>Actinomycetota</taxon>
        <taxon>Coriobacteriia</taxon>
        <taxon>Coriobacteriales</taxon>
        <taxon>Atopobiaceae</taxon>
        <taxon>Thermophilibacter</taxon>
    </lineage>
</organism>
<evidence type="ECO:0000313" key="6">
    <source>
        <dbReference type="Proteomes" id="UP000697330"/>
    </source>
</evidence>
<reference evidence="5" key="1">
    <citation type="journal article" date="2021" name="PeerJ">
        <title>Extensive microbial diversity within the chicken gut microbiome revealed by metagenomics and culture.</title>
        <authorList>
            <person name="Gilroy R."/>
            <person name="Ravi A."/>
            <person name="Getino M."/>
            <person name="Pursley I."/>
            <person name="Horton D.L."/>
            <person name="Alikhan N.F."/>
            <person name="Baker D."/>
            <person name="Gharbi K."/>
            <person name="Hall N."/>
            <person name="Watson M."/>
            <person name="Adriaenssens E.M."/>
            <person name="Foster-Nyarko E."/>
            <person name="Jarju S."/>
            <person name="Secka A."/>
            <person name="Antonio M."/>
            <person name="Oren A."/>
            <person name="Chaudhuri R.R."/>
            <person name="La Ragione R."/>
            <person name="Hildebrand F."/>
            <person name="Pallen M.J."/>
        </authorList>
    </citation>
    <scope>NUCLEOTIDE SEQUENCE</scope>
    <source>
        <strain evidence="5">CHK124-7917</strain>
    </source>
</reference>
<reference evidence="5" key="2">
    <citation type="submission" date="2021-09" db="EMBL/GenBank/DDBJ databases">
        <authorList>
            <person name="Gilroy R."/>
        </authorList>
    </citation>
    <scope>NUCLEOTIDE SEQUENCE</scope>
    <source>
        <strain evidence="5">CHK124-7917</strain>
    </source>
</reference>
<dbReference type="SUPFAM" id="SSF54001">
    <property type="entry name" value="Cysteine proteinases"/>
    <property type="match status" value="1"/>
</dbReference>
<dbReference type="EMBL" id="DYWQ01000080">
    <property type="protein sequence ID" value="HJF45155.1"/>
    <property type="molecule type" value="Genomic_DNA"/>
</dbReference>
<feature type="domain" description="Peptidoglycan hydrolase PcsB coiled-coil" evidence="4">
    <location>
        <begin position="106"/>
        <end position="178"/>
    </location>
</feature>
<comment type="caution">
    <text evidence="5">The sequence shown here is derived from an EMBL/GenBank/DDBJ whole genome shotgun (WGS) entry which is preliminary data.</text>
</comment>
<keyword evidence="1" id="KW-0732">Signal</keyword>
<feature type="coiled-coil region" evidence="2">
    <location>
        <begin position="43"/>
        <end position="119"/>
    </location>
</feature>